<keyword evidence="4" id="KW-1185">Reference proteome</keyword>
<feature type="coiled-coil region" evidence="1">
    <location>
        <begin position="41"/>
        <end position="68"/>
    </location>
</feature>
<sequence>MSAADNLNFASSIYSFVGFMCNEVLKAGVVAVKRQTPSSLIEETAQQLEEVEKAVAALDEETRKLIDKEMPGYLLMLERNLVSTHRHINEFHENAPNMSLIKANSPVGSKADKIRECLRDLEAMHKSFLSTSKKVLRPLVAEPMEEEIVWSIPAGLSPQLHKAFEDVLRLRTHLAQAGTHADEERNHYVDNNHGPTLLPSFYPRGIMPLDTAAILNAASPAQTHLHAYPPAARSTALPPPPPRRGARLPTGTLLEEPGSAMFSPYTDEPDEITENDPRRPSL</sequence>
<dbReference type="Proteomes" id="UP001212997">
    <property type="component" value="Unassembled WGS sequence"/>
</dbReference>
<dbReference type="EMBL" id="JANAWD010000593">
    <property type="protein sequence ID" value="KAJ3477450.1"/>
    <property type="molecule type" value="Genomic_DNA"/>
</dbReference>
<gene>
    <name evidence="3" type="ORF">NLI96_g10455</name>
</gene>
<feature type="region of interest" description="Disordered" evidence="2">
    <location>
        <begin position="231"/>
        <end position="282"/>
    </location>
</feature>
<evidence type="ECO:0000256" key="1">
    <source>
        <dbReference type="SAM" id="Coils"/>
    </source>
</evidence>
<keyword evidence="1" id="KW-0175">Coiled coil</keyword>
<evidence type="ECO:0000256" key="2">
    <source>
        <dbReference type="SAM" id="MobiDB-lite"/>
    </source>
</evidence>
<organism evidence="3 4">
    <name type="scientific">Meripilus lineatus</name>
    <dbReference type="NCBI Taxonomy" id="2056292"/>
    <lineage>
        <taxon>Eukaryota</taxon>
        <taxon>Fungi</taxon>
        <taxon>Dikarya</taxon>
        <taxon>Basidiomycota</taxon>
        <taxon>Agaricomycotina</taxon>
        <taxon>Agaricomycetes</taxon>
        <taxon>Polyporales</taxon>
        <taxon>Meripilaceae</taxon>
        <taxon>Meripilus</taxon>
    </lineage>
</organism>
<name>A0AAD5YA40_9APHY</name>
<proteinExistence type="predicted"/>
<comment type="caution">
    <text evidence="3">The sequence shown here is derived from an EMBL/GenBank/DDBJ whole genome shotgun (WGS) entry which is preliminary data.</text>
</comment>
<evidence type="ECO:0000313" key="4">
    <source>
        <dbReference type="Proteomes" id="UP001212997"/>
    </source>
</evidence>
<accession>A0AAD5YA40</accession>
<evidence type="ECO:0000313" key="3">
    <source>
        <dbReference type="EMBL" id="KAJ3477450.1"/>
    </source>
</evidence>
<protein>
    <submittedName>
        <fullName evidence="3">Uncharacterized protein</fullName>
    </submittedName>
</protein>
<dbReference type="AlphaFoldDB" id="A0AAD5YA40"/>
<reference evidence="3" key="1">
    <citation type="submission" date="2022-07" db="EMBL/GenBank/DDBJ databases">
        <title>Genome Sequence of Physisporinus lineatus.</title>
        <authorList>
            <person name="Buettner E."/>
        </authorList>
    </citation>
    <scope>NUCLEOTIDE SEQUENCE</scope>
    <source>
        <strain evidence="3">VT162</strain>
    </source>
</reference>